<dbReference type="InterPro" id="IPR018060">
    <property type="entry name" value="HTH_AraC"/>
</dbReference>
<keyword evidence="1" id="KW-0678">Repressor</keyword>
<dbReference type="KEGG" id="spap:H3Z74_11110"/>
<evidence type="ECO:0000259" key="5">
    <source>
        <dbReference type="PROSITE" id="PS01124"/>
    </source>
</evidence>
<evidence type="ECO:0000256" key="3">
    <source>
        <dbReference type="ARBA" id="ARBA00023125"/>
    </source>
</evidence>
<evidence type="ECO:0000256" key="2">
    <source>
        <dbReference type="ARBA" id="ARBA00023015"/>
    </source>
</evidence>
<gene>
    <name evidence="6" type="ORF">H3Z74_11110</name>
</gene>
<keyword evidence="3" id="KW-0238">DNA-binding</keyword>
<evidence type="ECO:0000313" key="6">
    <source>
        <dbReference type="EMBL" id="QNQ11625.1"/>
    </source>
</evidence>
<dbReference type="Gene3D" id="1.10.10.60">
    <property type="entry name" value="Homeodomain-like"/>
    <property type="match status" value="1"/>
</dbReference>
<accession>A0A7H0LPM2</accession>
<dbReference type="PRINTS" id="PR00032">
    <property type="entry name" value="HTHARAC"/>
</dbReference>
<dbReference type="FunFam" id="1.10.10.60:FF:000132">
    <property type="entry name" value="AraC family transcriptional regulator"/>
    <property type="match status" value="1"/>
</dbReference>
<organism evidence="6 7">
    <name type="scientific">Sphingomonas alpina</name>
    <dbReference type="NCBI Taxonomy" id="653931"/>
    <lineage>
        <taxon>Bacteria</taxon>
        <taxon>Pseudomonadati</taxon>
        <taxon>Pseudomonadota</taxon>
        <taxon>Alphaproteobacteria</taxon>
        <taxon>Sphingomonadales</taxon>
        <taxon>Sphingomonadaceae</taxon>
        <taxon>Sphingomonas</taxon>
    </lineage>
</organism>
<evidence type="ECO:0000256" key="4">
    <source>
        <dbReference type="ARBA" id="ARBA00023163"/>
    </source>
</evidence>
<dbReference type="InterPro" id="IPR014710">
    <property type="entry name" value="RmlC-like_jellyroll"/>
</dbReference>
<dbReference type="Gene3D" id="2.60.120.10">
    <property type="entry name" value="Jelly Rolls"/>
    <property type="match status" value="1"/>
</dbReference>
<dbReference type="Pfam" id="PF12833">
    <property type="entry name" value="HTH_18"/>
    <property type="match status" value="1"/>
</dbReference>
<proteinExistence type="predicted"/>
<dbReference type="AlphaFoldDB" id="A0A7H0LPM2"/>
<evidence type="ECO:0000256" key="1">
    <source>
        <dbReference type="ARBA" id="ARBA00022491"/>
    </source>
</evidence>
<sequence>MPILSDPSAGTDRFDPDEIHRPIVTVGIAIAEVRKIEIDFHRHRKGQFLLVQQGALSCEVEEGLWIVPPRSAIWIPGGALHAVKTTGALEGYNAFVDPDFCARLPKLCCAVSVSPLLRELLIRSARLPPLYEEGGAESRLVMVLLDEIASARAEDLHLPMPSDQRLRRIVELMIDCPADRGTMDVWAGRAGLSERSLARLIARETGMSFSRWRQQLGVMLAVKWLAGGASIKQVASDLGYESLPSFVTMFRKAIGVSPGRYMAERHTVR</sequence>
<dbReference type="SUPFAM" id="SSF51182">
    <property type="entry name" value="RmlC-like cupins"/>
    <property type="match status" value="1"/>
</dbReference>
<keyword evidence="4" id="KW-0804">Transcription</keyword>
<dbReference type="CDD" id="cd06124">
    <property type="entry name" value="cupin_NimR-like_N"/>
    <property type="match status" value="1"/>
</dbReference>
<dbReference type="InterPro" id="IPR009057">
    <property type="entry name" value="Homeodomain-like_sf"/>
</dbReference>
<dbReference type="SUPFAM" id="SSF46689">
    <property type="entry name" value="Homeodomain-like"/>
    <property type="match status" value="1"/>
</dbReference>
<keyword evidence="2" id="KW-0805">Transcription regulation</keyword>
<dbReference type="SMART" id="SM00342">
    <property type="entry name" value="HTH_ARAC"/>
    <property type="match status" value="1"/>
</dbReference>
<dbReference type="PROSITE" id="PS01124">
    <property type="entry name" value="HTH_ARAC_FAMILY_2"/>
    <property type="match status" value="1"/>
</dbReference>
<dbReference type="GO" id="GO:0043565">
    <property type="term" value="F:sequence-specific DNA binding"/>
    <property type="evidence" value="ECO:0007669"/>
    <property type="project" value="InterPro"/>
</dbReference>
<dbReference type="PANTHER" id="PTHR11019:SF199">
    <property type="entry name" value="HTH-TYPE TRANSCRIPTIONAL REGULATOR NIMR"/>
    <property type="match status" value="1"/>
</dbReference>
<feature type="domain" description="HTH araC/xylS-type" evidence="5">
    <location>
        <begin position="167"/>
        <end position="264"/>
    </location>
</feature>
<dbReference type="RefSeq" id="WP_187763930.1">
    <property type="nucleotide sequence ID" value="NZ_CP061038.1"/>
</dbReference>
<dbReference type="InterPro" id="IPR011051">
    <property type="entry name" value="RmlC_Cupin_sf"/>
</dbReference>
<dbReference type="EMBL" id="CP061038">
    <property type="protein sequence ID" value="QNQ11625.1"/>
    <property type="molecule type" value="Genomic_DNA"/>
</dbReference>
<dbReference type="Proteomes" id="UP000516148">
    <property type="component" value="Chromosome"/>
</dbReference>
<dbReference type="GO" id="GO:0003700">
    <property type="term" value="F:DNA-binding transcription factor activity"/>
    <property type="evidence" value="ECO:0007669"/>
    <property type="project" value="InterPro"/>
</dbReference>
<keyword evidence="7" id="KW-1185">Reference proteome</keyword>
<evidence type="ECO:0000313" key="7">
    <source>
        <dbReference type="Proteomes" id="UP000516148"/>
    </source>
</evidence>
<dbReference type="InterPro" id="IPR020449">
    <property type="entry name" value="Tscrpt_reg_AraC-type_HTH"/>
</dbReference>
<protein>
    <submittedName>
        <fullName evidence="6">Helix-turn-helix transcriptional regulator</fullName>
    </submittedName>
</protein>
<dbReference type="PANTHER" id="PTHR11019">
    <property type="entry name" value="HTH-TYPE TRANSCRIPTIONAL REGULATOR NIMR"/>
    <property type="match status" value="1"/>
</dbReference>
<reference evidence="6 7" key="1">
    <citation type="submission" date="2020-09" db="EMBL/GenBank/DDBJ databases">
        <title>Sphingomonas sp., a new species isolated from pork steak.</title>
        <authorList>
            <person name="Heidler von Heilborn D."/>
        </authorList>
    </citation>
    <scope>NUCLEOTIDE SEQUENCE [LARGE SCALE GENOMIC DNA]</scope>
    <source>
        <strain evidence="7">S8-3T</strain>
    </source>
</reference>
<name>A0A7H0LPM2_9SPHN</name>